<dbReference type="AlphaFoldDB" id="A0AAE9HTG4"/>
<protein>
    <submittedName>
        <fullName evidence="1">Uncharacterized protein</fullName>
    </submittedName>
</protein>
<dbReference type="RefSeq" id="WP_156932233.1">
    <property type="nucleotide sequence ID" value="NZ_CP097501.1"/>
</dbReference>
<evidence type="ECO:0000313" key="1">
    <source>
        <dbReference type="EMBL" id="URD67844.1"/>
    </source>
</evidence>
<name>A0AAE9HTG4_9NEIS</name>
<organism evidence="1 2">
    <name type="scientific">Conchiformibius steedae DSM 2580</name>
    <dbReference type="NCBI Taxonomy" id="1121352"/>
    <lineage>
        <taxon>Bacteria</taxon>
        <taxon>Pseudomonadati</taxon>
        <taxon>Pseudomonadota</taxon>
        <taxon>Betaproteobacteria</taxon>
        <taxon>Neisseriales</taxon>
        <taxon>Neisseriaceae</taxon>
        <taxon>Conchiformibius</taxon>
    </lineage>
</organism>
<dbReference type="EMBL" id="CP097501">
    <property type="protein sequence ID" value="URD67844.1"/>
    <property type="molecule type" value="Genomic_DNA"/>
</dbReference>
<evidence type="ECO:0000313" key="2">
    <source>
        <dbReference type="Proteomes" id="UP001056819"/>
    </source>
</evidence>
<proteinExistence type="predicted"/>
<dbReference type="Proteomes" id="UP001056819">
    <property type="component" value="Chromosome"/>
</dbReference>
<sequence>MTDTENRKLSAAEWKRRQLQAFRAAYQKKQAAAKWSDSSLSTTQKEIK</sequence>
<reference evidence="1" key="1">
    <citation type="submission" date="2022-05" db="EMBL/GenBank/DDBJ databases">
        <title>Alysiella filiformis genome sequencing.</title>
        <authorList>
            <person name="Viehboeck T."/>
        </authorList>
    </citation>
    <scope>NUCLEOTIDE SEQUENCE</scope>
    <source>
        <strain evidence="1">DSM 2580</strain>
    </source>
</reference>
<gene>
    <name evidence="1" type="ORF">LNQ82_01380</name>
</gene>
<accession>A0AAE9HTG4</accession>